<keyword evidence="9" id="KW-1185">Reference proteome</keyword>
<evidence type="ECO:0008006" key="10">
    <source>
        <dbReference type="Google" id="ProtNLM"/>
    </source>
</evidence>
<evidence type="ECO:0000256" key="1">
    <source>
        <dbReference type="ARBA" id="ARBA00004370"/>
    </source>
</evidence>
<evidence type="ECO:0000313" key="9">
    <source>
        <dbReference type="Proteomes" id="UP001604277"/>
    </source>
</evidence>
<dbReference type="InterPro" id="IPR030182">
    <property type="entry name" value="PUP_plant"/>
</dbReference>
<organism evidence="8 9">
    <name type="scientific">Forsythia ovata</name>
    <dbReference type="NCBI Taxonomy" id="205694"/>
    <lineage>
        <taxon>Eukaryota</taxon>
        <taxon>Viridiplantae</taxon>
        <taxon>Streptophyta</taxon>
        <taxon>Embryophyta</taxon>
        <taxon>Tracheophyta</taxon>
        <taxon>Spermatophyta</taxon>
        <taxon>Magnoliopsida</taxon>
        <taxon>eudicotyledons</taxon>
        <taxon>Gunneridae</taxon>
        <taxon>Pentapetalae</taxon>
        <taxon>asterids</taxon>
        <taxon>lamiids</taxon>
        <taxon>Lamiales</taxon>
        <taxon>Oleaceae</taxon>
        <taxon>Forsythieae</taxon>
        <taxon>Forsythia</taxon>
    </lineage>
</organism>
<dbReference type="Proteomes" id="UP001604277">
    <property type="component" value="Unassembled WGS sequence"/>
</dbReference>
<comment type="caution">
    <text evidence="8">The sequence shown here is derived from an EMBL/GenBank/DDBJ whole genome shotgun (WGS) entry which is preliminary data.</text>
</comment>
<dbReference type="AlphaFoldDB" id="A0ABD1TSV9"/>
<proteinExistence type="inferred from homology"/>
<feature type="transmembrane region" description="Helical" evidence="7">
    <location>
        <begin position="20"/>
        <end position="42"/>
    </location>
</feature>
<dbReference type="GO" id="GO:0016020">
    <property type="term" value="C:membrane"/>
    <property type="evidence" value="ECO:0007669"/>
    <property type="project" value="UniProtKB-SubCell"/>
</dbReference>
<comment type="subcellular location">
    <subcellularLocation>
        <location evidence="1">Membrane</location>
    </subcellularLocation>
</comment>
<accession>A0ABD1TSV9</accession>
<evidence type="ECO:0000256" key="2">
    <source>
        <dbReference type="ARBA" id="ARBA00006213"/>
    </source>
</evidence>
<protein>
    <recommendedName>
        <fullName evidence="10">EamA domain-containing protein</fullName>
    </recommendedName>
</protein>
<dbReference type="PANTHER" id="PTHR31376">
    <property type="entry name" value="OS09G0467300 PROTEIN-RELATED"/>
    <property type="match status" value="1"/>
</dbReference>
<keyword evidence="5 7" id="KW-1133">Transmembrane helix</keyword>
<feature type="transmembrane region" description="Helical" evidence="7">
    <location>
        <begin position="62"/>
        <end position="78"/>
    </location>
</feature>
<dbReference type="GO" id="GO:0005345">
    <property type="term" value="F:purine nucleobase transmembrane transporter activity"/>
    <property type="evidence" value="ECO:0007669"/>
    <property type="project" value="UniProtKB-ARBA"/>
</dbReference>
<evidence type="ECO:0000313" key="8">
    <source>
        <dbReference type="EMBL" id="KAL2515663.1"/>
    </source>
</evidence>
<sequence length="117" mass="13626">MAQTNAYKRVIPTLEIESFLSYVGVIFYGSSLLSDVLVTVSLPITESLAVLFFDEKFQPEKGVALFLSPWGFVFYFFSGRKQSKKNIHQTQEMEIVRADRQLRRDIQVTNSFFETWR</sequence>
<name>A0ABD1TSV9_9LAMI</name>
<keyword evidence="6 7" id="KW-0472">Membrane</keyword>
<dbReference type="EMBL" id="JBFOLJ010000008">
    <property type="protein sequence ID" value="KAL2515663.1"/>
    <property type="molecule type" value="Genomic_DNA"/>
</dbReference>
<comment type="similarity">
    <text evidence="2">Belongs to the purine permeases (TC 2.A.7.14) family.</text>
</comment>
<evidence type="ECO:0000256" key="4">
    <source>
        <dbReference type="ARBA" id="ARBA00022692"/>
    </source>
</evidence>
<reference evidence="9" key="1">
    <citation type="submission" date="2024-07" db="EMBL/GenBank/DDBJ databases">
        <title>Two chromosome-level genome assemblies of Korean endemic species Abeliophyllum distichum and Forsythia ovata (Oleaceae).</title>
        <authorList>
            <person name="Jang H."/>
        </authorList>
    </citation>
    <scope>NUCLEOTIDE SEQUENCE [LARGE SCALE GENOMIC DNA]</scope>
</reference>
<dbReference type="Pfam" id="PF16913">
    <property type="entry name" value="PUNUT"/>
    <property type="match status" value="1"/>
</dbReference>
<evidence type="ECO:0000256" key="6">
    <source>
        <dbReference type="ARBA" id="ARBA00023136"/>
    </source>
</evidence>
<evidence type="ECO:0000256" key="5">
    <source>
        <dbReference type="ARBA" id="ARBA00022989"/>
    </source>
</evidence>
<dbReference type="PANTHER" id="PTHR31376:SF105">
    <property type="entry name" value="PURINE PERMEASE-RELATED"/>
    <property type="match status" value="1"/>
</dbReference>
<gene>
    <name evidence="8" type="ORF">Fot_29634</name>
</gene>
<evidence type="ECO:0000256" key="7">
    <source>
        <dbReference type="SAM" id="Phobius"/>
    </source>
</evidence>
<evidence type="ECO:0000256" key="3">
    <source>
        <dbReference type="ARBA" id="ARBA00022448"/>
    </source>
</evidence>
<keyword evidence="3" id="KW-0813">Transport</keyword>
<keyword evidence="4 7" id="KW-0812">Transmembrane</keyword>